<dbReference type="InterPro" id="IPR044699">
    <property type="entry name" value="MAKR6"/>
</dbReference>
<organism evidence="2 3">
    <name type="scientific">Cinchona calisaya</name>
    <dbReference type="NCBI Taxonomy" id="153742"/>
    <lineage>
        <taxon>Eukaryota</taxon>
        <taxon>Viridiplantae</taxon>
        <taxon>Streptophyta</taxon>
        <taxon>Embryophyta</taxon>
        <taxon>Tracheophyta</taxon>
        <taxon>Spermatophyta</taxon>
        <taxon>Magnoliopsida</taxon>
        <taxon>eudicotyledons</taxon>
        <taxon>Gunneridae</taxon>
        <taxon>Pentapetalae</taxon>
        <taxon>asterids</taxon>
        <taxon>lamiids</taxon>
        <taxon>Gentianales</taxon>
        <taxon>Rubiaceae</taxon>
        <taxon>Cinchonoideae</taxon>
        <taxon>Cinchoneae</taxon>
        <taxon>Cinchona</taxon>
    </lineage>
</organism>
<evidence type="ECO:0000256" key="1">
    <source>
        <dbReference type="SAM" id="MobiDB-lite"/>
    </source>
</evidence>
<gene>
    <name evidence="2" type="ORF">ACH5RR_024131</name>
</gene>
<protein>
    <recommendedName>
        <fullName evidence="4">Membrane-associated kinase regulator 6</fullName>
    </recommendedName>
</protein>
<proteinExistence type="predicted"/>
<dbReference type="PANTHER" id="PTHR34576:SF15">
    <property type="entry name" value="MEMBRANE-ASSOCIATED KINASE REGULATOR 6-RELATED"/>
    <property type="match status" value="1"/>
</dbReference>
<sequence length="271" mass="30252">MENSQSLATDSFSYSWLINPRKPSFDELLESLRPSLDISSEIETVPIFHHHHHLNKNLKDDHQDFDFNFTPGCRSFIALADADEIFSQGCIKPVSPNFRDRTRMLASTSLPATPISISSVSCSRTLSASSAYRSQYYSSKKGTKSANKVLRKCFSLLRPFCQGFGCSRKSIRVDDLDRKVLEVRTSRSNSQQASPDRRTANYSAGNLATTMQTSNTVDVCKGQQNQDVKSWSNSPQASPPRSPPPLYTDASCDIESSIHEAILHCKRSFAN</sequence>
<dbReference type="PANTHER" id="PTHR34576">
    <property type="entry name" value="MEMBRANE-ASSOCIATED KINASE REGULATOR 6-RELATED"/>
    <property type="match status" value="1"/>
</dbReference>
<dbReference type="EMBL" id="JBJUIK010000010">
    <property type="protein sequence ID" value="KAL3517229.1"/>
    <property type="molecule type" value="Genomic_DNA"/>
</dbReference>
<feature type="compositionally biased region" description="Pro residues" evidence="1">
    <location>
        <begin position="237"/>
        <end position="246"/>
    </location>
</feature>
<comment type="caution">
    <text evidence="2">The sequence shown here is derived from an EMBL/GenBank/DDBJ whole genome shotgun (WGS) entry which is preliminary data.</text>
</comment>
<evidence type="ECO:0008006" key="4">
    <source>
        <dbReference type="Google" id="ProtNLM"/>
    </source>
</evidence>
<reference evidence="2 3" key="1">
    <citation type="submission" date="2024-11" db="EMBL/GenBank/DDBJ databases">
        <title>A near-complete genome assembly of Cinchona calisaya.</title>
        <authorList>
            <person name="Lian D.C."/>
            <person name="Zhao X.W."/>
            <person name="Wei L."/>
        </authorList>
    </citation>
    <scope>NUCLEOTIDE SEQUENCE [LARGE SCALE GENOMIC DNA]</scope>
    <source>
        <tissue evidence="2">Nenye</tissue>
    </source>
</reference>
<dbReference type="AlphaFoldDB" id="A0ABD2ZCN0"/>
<dbReference type="Proteomes" id="UP001630127">
    <property type="component" value="Unassembled WGS sequence"/>
</dbReference>
<name>A0ABD2ZCN0_9GENT</name>
<evidence type="ECO:0000313" key="2">
    <source>
        <dbReference type="EMBL" id="KAL3517229.1"/>
    </source>
</evidence>
<evidence type="ECO:0000313" key="3">
    <source>
        <dbReference type="Proteomes" id="UP001630127"/>
    </source>
</evidence>
<accession>A0ABD2ZCN0</accession>
<feature type="region of interest" description="Disordered" evidence="1">
    <location>
        <begin position="224"/>
        <end position="249"/>
    </location>
</feature>
<keyword evidence="3" id="KW-1185">Reference proteome</keyword>